<dbReference type="Proteomes" id="UP000558192">
    <property type="component" value="Unassembled WGS sequence"/>
</dbReference>
<proteinExistence type="predicted"/>
<dbReference type="PANTHER" id="PTHR41339">
    <property type="entry name" value="LIPL48"/>
    <property type="match status" value="1"/>
</dbReference>
<reference evidence="3 4" key="1">
    <citation type="submission" date="2020-03" db="EMBL/GenBank/DDBJ databases">
        <title>Genomic Encyclopedia of Type Strains, Phase IV (KMG-IV): sequencing the most valuable type-strain genomes for metagenomic binning, comparative biology and taxonomic classification.</title>
        <authorList>
            <person name="Goeker M."/>
        </authorList>
    </citation>
    <scope>NUCLEOTIDE SEQUENCE [LARGE SCALE GENOMIC DNA]</scope>
    <source>
        <strain evidence="3 4">DSM 16846</strain>
    </source>
</reference>
<protein>
    <recommendedName>
        <fullName evidence="5">Lipoprotein</fullName>
    </recommendedName>
</protein>
<evidence type="ECO:0000256" key="1">
    <source>
        <dbReference type="SAM" id="MobiDB-lite"/>
    </source>
</evidence>
<keyword evidence="2" id="KW-0732">Signal</keyword>
<accession>A0A7X5Y665</accession>
<dbReference type="EMBL" id="JAATJC010000001">
    <property type="protein sequence ID" value="NJC05824.1"/>
    <property type="molecule type" value="Genomic_DNA"/>
</dbReference>
<sequence>MKMVQVGRRLLMVGVAASVLTACGGADDIASPGEGVIVGGGGNGGGTGTTPPPTSTGPAASCPTGTTDRGVNPVVNRRNCGLPSRIASSLSLPKVAGLFYSIDGRVDVGTDVGGDGAAAGGQSATLSIDPGVIVIGQSQASFLVVNRGSQINAVGSSTAPIIFTSLDNLEGRATDTSSNQWGGIQLLGRAPISNCLSAVPGGSAQCQQQAEGTGSPALYGGNLPNDNSGQLRFVQIRFTGFSASPNAELQGLTTGGVGAGTRIENIHIHNSGDDGVEIFGGSHNMRNVVITGADDDGIDTDFGYKGFIQFAIAIQRPQSLGVNGDTMIEADSNPEVTGADDFTPRQFTRLSNFTFIQTRTGTRAIHLRGGTDYALVNGVVVSPSACLDIDQATTVQATGTDEAGPPSIRSVLFACTPRDDADSDDFEAQAFAVSTNTNNLFGYTSTLTSLFVNGANETAATPYNATLLNTSFVTAPYVAGNFTQTNYVGAVRDANDTWYRSWTCDSGYASFGSGGSCNSVPA</sequence>
<dbReference type="PANTHER" id="PTHR41339:SF1">
    <property type="entry name" value="SECRETED PROTEIN"/>
    <property type="match status" value="1"/>
</dbReference>
<comment type="caution">
    <text evidence="3">The sequence shown here is derived from an EMBL/GenBank/DDBJ whole genome shotgun (WGS) entry which is preliminary data.</text>
</comment>
<feature type="compositionally biased region" description="Gly residues" evidence="1">
    <location>
        <begin position="37"/>
        <end position="48"/>
    </location>
</feature>
<feature type="region of interest" description="Disordered" evidence="1">
    <location>
        <begin position="37"/>
        <end position="70"/>
    </location>
</feature>
<evidence type="ECO:0000313" key="4">
    <source>
        <dbReference type="Proteomes" id="UP000558192"/>
    </source>
</evidence>
<dbReference type="AlphaFoldDB" id="A0A7X5Y665"/>
<feature type="signal peptide" evidence="2">
    <location>
        <begin position="1"/>
        <end position="22"/>
    </location>
</feature>
<feature type="chain" id="PRO_5031514464" description="Lipoprotein" evidence="2">
    <location>
        <begin position="23"/>
        <end position="522"/>
    </location>
</feature>
<gene>
    <name evidence="3" type="ORF">GGQ97_001617</name>
</gene>
<evidence type="ECO:0000256" key="2">
    <source>
        <dbReference type="SAM" id="SignalP"/>
    </source>
</evidence>
<dbReference type="RefSeq" id="WP_342448486.1">
    <property type="nucleotide sequence ID" value="NZ_JAATJC010000001.1"/>
</dbReference>
<organism evidence="3 4">
    <name type="scientific">Sphingomonas kaistensis</name>
    <dbReference type="NCBI Taxonomy" id="298708"/>
    <lineage>
        <taxon>Bacteria</taxon>
        <taxon>Pseudomonadati</taxon>
        <taxon>Pseudomonadota</taxon>
        <taxon>Alphaproteobacteria</taxon>
        <taxon>Sphingomonadales</taxon>
        <taxon>Sphingomonadaceae</taxon>
        <taxon>Sphingomonas</taxon>
    </lineage>
</organism>
<evidence type="ECO:0008006" key="5">
    <source>
        <dbReference type="Google" id="ProtNLM"/>
    </source>
</evidence>
<dbReference type="PROSITE" id="PS51257">
    <property type="entry name" value="PROKAR_LIPOPROTEIN"/>
    <property type="match status" value="1"/>
</dbReference>
<keyword evidence="4" id="KW-1185">Reference proteome</keyword>
<evidence type="ECO:0000313" key="3">
    <source>
        <dbReference type="EMBL" id="NJC05824.1"/>
    </source>
</evidence>
<name>A0A7X5Y665_9SPHN</name>